<sequence length="575" mass="62245">MAEQETVAFLGPRASYTHQAALDSFDETKYSFQPVVNIEDVFAAVQASSADYGVVPIENSSNGAVIFTLDLFADLKDRYPDILICGEAYVRIEHCLLGFAPPPKAATHFVIDETFSSSSSTSPTTFSSSSSASATPPSTSGVATPTPDAPAPSHPRTRPLADLTGVKKLYSHPQAWGQCKNFLNAHLRGVERQDCSSTSRAAEQAARDPTGASAAVSSATAAKLHGLDFLAKGINDRDDNTTRFFVLRRRAGCESESEMEEGEGGATTALIPPANATAPALPPASPRLELPPAHHLVYFNPVIPAHQLLPDGTDPLQSPGAPFVRRMWAGGYVRFAGEGRGEGPVVVDGGRWVCVEGIRDVAVKGREGEEKVFVGIERRVGRAVEGEEGDEERVRERLWTEREEEWGGASLVERRNIVFMRGRTPEEAKVEVERARGKMLFPQHPPDFAHTLVPTPSLLFRYSALTFNAHAIHLDPHYCRTVEGHRNLLFHGPLSFSLLATLLQNNLPPGRCIAQLEYRNLAPLYCDEPVKLCGRKADPSPSNGKSGGKGDKYEVWAETPEGGLAVKGTAYVIAA</sequence>
<dbReference type="PROSITE" id="PS51171">
    <property type="entry name" value="PREPHENATE_DEHYDR_3"/>
    <property type="match status" value="1"/>
</dbReference>
<organism evidence="10 11">
    <name type="scientific">Diplodia seriata</name>
    <dbReference type="NCBI Taxonomy" id="420778"/>
    <lineage>
        <taxon>Eukaryota</taxon>
        <taxon>Fungi</taxon>
        <taxon>Dikarya</taxon>
        <taxon>Ascomycota</taxon>
        <taxon>Pezizomycotina</taxon>
        <taxon>Dothideomycetes</taxon>
        <taxon>Dothideomycetes incertae sedis</taxon>
        <taxon>Botryosphaeriales</taxon>
        <taxon>Botryosphaeriaceae</taxon>
        <taxon>Diplodia</taxon>
    </lineage>
</organism>
<dbReference type="PANTHER" id="PTHR28152">
    <property type="entry name" value="HYDROXYACYL-THIOESTER DEHYDRATASE TYPE 2, MITOCHONDRIAL"/>
    <property type="match status" value="1"/>
</dbReference>
<dbReference type="STRING" id="420778.A0A1S8BPE7"/>
<dbReference type="FunFam" id="3.40.190.10:FF:000228">
    <property type="entry name" value="Chorismate mutase/prephenate dehydratase"/>
    <property type="match status" value="1"/>
</dbReference>
<feature type="compositionally biased region" description="Low complexity" evidence="8">
    <location>
        <begin position="118"/>
        <end position="140"/>
    </location>
</feature>
<proteinExistence type="predicted"/>
<reference evidence="10 11" key="1">
    <citation type="submission" date="2017-01" db="EMBL/GenBank/DDBJ databases">
        <title>Draft genome sequence of Diplodia seriata F98.1, a fungal species involved in grapevine trunk diseases.</title>
        <authorList>
            <person name="Robert-Siegwald G."/>
            <person name="Vallet J."/>
            <person name="Abou-Mansour E."/>
            <person name="Xu J."/>
            <person name="Rey P."/>
            <person name="Bertsch C."/>
            <person name="Rego C."/>
            <person name="Larignon P."/>
            <person name="Fontaine F."/>
            <person name="Lebrun M.-H."/>
        </authorList>
    </citation>
    <scope>NUCLEOTIDE SEQUENCE [LARGE SCALE GENOMIC DNA]</scope>
    <source>
        <strain evidence="10 11">F98.1</strain>
    </source>
</reference>
<evidence type="ECO:0000256" key="6">
    <source>
        <dbReference type="ARBA" id="ARBA00023239"/>
    </source>
</evidence>
<dbReference type="GO" id="GO:0005739">
    <property type="term" value="C:mitochondrion"/>
    <property type="evidence" value="ECO:0007669"/>
    <property type="project" value="TreeGrafter"/>
</dbReference>
<keyword evidence="3" id="KW-0028">Amino-acid biosynthesis</keyword>
<evidence type="ECO:0000256" key="3">
    <source>
        <dbReference type="ARBA" id="ARBA00022605"/>
    </source>
</evidence>
<dbReference type="Pfam" id="PF00800">
    <property type="entry name" value="PDT"/>
    <property type="match status" value="2"/>
</dbReference>
<dbReference type="OrthoDB" id="3257538at2759"/>
<dbReference type="SUPFAM" id="SSF54637">
    <property type="entry name" value="Thioesterase/thiol ester dehydrase-isomerase"/>
    <property type="match status" value="1"/>
</dbReference>
<evidence type="ECO:0000259" key="9">
    <source>
        <dbReference type="PROSITE" id="PS51171"/>
    </source>
</evidence>
<keyword evidence="5" id="KW-0584">Phenylalanine biosynthesis</keyword>
<dbReference type="AlphaFoldDB" id="A0A1S8BPE7"/>
<dbReference type="InterPro" id="IPR029069">
    <property type="entry name" value="HotDog_dom_sf"/>
</dbReference>
<feature type="compositionally biased region" description="Low complexity" evidence="8">
    <location>
        <begin position="266"/>
        <end position="279"/>
    </location>
</feature>
<feature type="domain" description="Prephenate dehydratase" evidence="9">
    <location>
        <begin position="6"/>
        <end position="249"/>
    </location>
</feature>
<gene>
    <name evidence="10" type="ORF">BK809_0006042</name>
</gene>
<feature type="region of interest" description="Disordered" evidence="8">
    <location>
        <begin position="118"/>
        <end position="159"/>
    </location>
</feature>
<dbReference type="GO" id="GO:0004664">
    <property type="term" value="F:prephenate dehydratase activity"/>
    <property type="evidence" value="ECO:0007669"/>
    <property type="project" value="UniProtKB-EC"/>
</dbReference>
<dbReference type="InterPro" id="IPR001086">
    <property type="entry name" value="Preph_deHydtase"/>
</dbReference>
<evidence type="ECO:0000256" key="5">
    <source>
        <dbReference type="ARBA" id="ARBA00023222"/>
    </source>
</evidence>
<evidence type="ECO:0000313" key="11">
    <source>
        <dbReference type="Proteomes" id="UP000190776"/>
    </source>
</evidence>
<comment type="pathway">
    <text evidence="1">Amino-acid biosynthesis; L-phenylalanine biosynthesis; phenylpyruvate from prephenate: step 1/1.</text>
</comment>
<dbReference type="EMBL" id="MSZU01000074">
    <property type="protein sequence ID" value="OMP89319.1"/>
    <property type="molecule type" value="Genomic_DNA"/>
</dbReference>
<dbReference type="SUPFAM" id="SSF53850">
    <property type="entry name" value="Periplasmic binding protein-like II"/>
    <property type="match status" value="2"/>
</dbReference>
<dbReference type="GO" id="GO:0019171">
    <property type="term" value="F:(3R)-hydroxyacyl-[acyl-carrier-protein] dehydratase activity"/>
    <property type="evidence" value="ECO:0007669"/>
    <property type="project" value="TreeGrafter"/>
</dbReference>
<dbReference type="Gene3D" id="3.10.129.10">
    <property type="entry name" value="Hotdog Thioesterase"/>
    <property type="match status" value="1"/>
</dbReference>
<dbReference type="CDD" id="cd13532">
    <property type="entry name" value="PBP2_PDT_like"/>
    <property type="match status" value="1"/>
</dbReference>
<evidence type="ECO:0000256" key="7">
    <source>
        <dbReference type="ARBA" id="ARBA00047848"/>
    </source>
</evidence>
<protein>
    <recommendedName>
        <fullName evidence="2">prephenate dehydratase</fullName>
        <ecNumber evidence="2">4.2.1.51</ecNumber>
    </recommendedName>
</protein>
<evidence type="ECO:0000256" key="1">
    <source>
        <dbReference type="ARBA" id="ARBA00004741"/>
    </source>
</evidence>
<evidence type="ECO:0000313" key="10">
    <source>
        <dbReference type="EMBL" id="OMP89319.1"/>
    </source>
</evidence>
<feature type="region of interest" description="Disordered" evidence="8">
    <location>
        <begin position="255"/>
        <end position="286"/>
    </location>
</feature>
<dbReference type="Proteomes" id="UP000190776">
    <property type="component" value="Unassembled WGS sequence"/>
</dbReference>
<dbReference type="EC" id="4.2.1.51" evidence="2"/>
<keyword evidence="4" id="KW-0057">Aromatic amino acid biosynthesis</keyword>
<dbReference type="Gene3D" id="3.40.190.10">
    <property type="entry name" value="Periplasmic binding protein-like II"/>
    <property type="match status" value="2"/>
</dbReference>
<evidence type="ECO:0000256" key="2">
    <source>
        <dbReference type="ARBA" id="ARBA00013147"/>
    </source>
</evidence>
<evidence type="ECO:0000256" key="4">
    <source>
        <dbReference type="ARBA" id="ARBA00023141"/>
    </source>
</evidence>
<dbReference type="InterPro" id="IPR052741">
    <property type="entry name" value="Mitochondrial_HTD2"/>
</dbReference>
<accession>A0A1S8BPE7</accession>
<name>A0A1S8BPE7_9PEZI</name>
<dbReference type="PANTHER" id="PTHR28152:SF1">
    <property type="entry name" value="HYDROXYACYL-THIOESTER DEHYDRATASE TYPE 2, MITOCHONDRIAL"/>
    <property type="match status" value="1"/>
</dbReference>
<dbReference type="GO" id="GO:0009094">
    <property type="term" value="P:L-phenylalanine biosynthetic process"/>
    <property type="evidence" value="ECO:0007669"/>
    <property type="project" value="UniProtKB-KW"/>
</dbReference>
<comment type="catalytic activity">
    <reaction evidence="7">
        <text>prephenate + H(+) = 3-phenylpyruvate + CO2 + H2O</text>
        <dbReference type="Rhea" id="RHEA:21648"/>
        <dbReference type="ChEBI" id="CHEBI:15377"/>
        <dbReference type="ChEBI" id="CHEBI:15378"/>
        <dbReference type="ChEBI" id="CHEBI:16526"/>
        <dbReference type="ChEBI" id="CHEBI:18005"/>
        <dbReference type="ChEBI" id="CHEBI:29934"/>
        <dbReference type="EC" id="4.2.1.51"/>
    </reaction>
</comment>
<dbReference type="FunFam" id="3.40.190.10:FF:000034">
    <property type="entry name" value="Chorismate mutase/prephenate dehydratase"/>
    <property type="match status" value="1"/>
</dbReference>
<keyword evidence="6" id="KW-0456">Lyase</keyword>
<evidence type="ECO:0000256" key="8">
    <source>
        <dbReference type="SAM" id="MobiDB-lite"/>
    </source>
</evidence>
<comment type="caution">
    <text evidence="10">The sequence shown here is derived from an EMBL/GenBank/DDBJ whole genome shotgun (WGS) entry which is preliminary data.</text>
</comment>